<dbReference type="InterPro" id="IPR001841">
    <property type="entry name" value="Znf_RING"/>
</dbReference>
<dbReference type="Pfam" id="PF14634">
    <property type="entry name" value="zf-RING_5"/>
    <property type="match status" value="1"/>
</dbReference>
<dbReference type="InterPro" id="IPR013083">
    <property type="entry name" value="Znf_RING/FYVE/PHD"/>
</dbReference>
<dbReference type="EnsemblMetazoa" id="XM_008206645">
    <property type="protein sequence ID" value="XP_008204867"/>
    <property type="gene ID" value="LOC100680139"/>
</dbReference>
<evidence type="ECO:0000313" key="8">
    <source>
        <dbReference type="Proteomes" id="UP000002358"/>
    </source>
</evidence>
<dbReference type="InterPro" id="IPR047134">
    <property type="entry name" value="RNF4"/>
</dbReference>
<evidence type="ECO:0000256" key="2">
    <source>
        <dbReference type="ARBA" id="ARBA00022771"/>
    </source>
</evidence>
<dbReference type="InterPro" id="IPR017907">
    <property type="entry name" value="Znf_RING_CS"/>
</dbReference>
<dbReference type="GO" id="GO:0008270">
    <property type="term" value="F:zinc ion binding"/>
    <property type="evidence" value="ECO:0007669"/>
    <property type="project" value="UniProtKB-KW"/>
</dbReference>
<dbReference type="KEGG" id="nvi:100680139"/>
<dbReference type="AlphaFoldDB" id="A0A7M7HA48"/>
<dbReference type="PROSITE" id="PS00518">
    <property type="entry name" value="ZF_RING_1"/>
    <property type="match status" value="1"/>
</dbReference>
<keyword evidence="1" id="KW-0479">Metal-binding</keyword>
<dbReference type="OrthoDB" id="9049620at2759"/>
<feature type="region of interest" description="Disordered" evidence="5">
    <location>
        <begin position="108"/>
        <end position="128"/>
    </location>
</feature>
<evidence type="ECO:0000256" key="4">
    <source>
        <dbReference type="PROSITE-ProRule" id="PRU00175"/>
    </source>
</evidence>
<protein>
    <recommendedName>
        <fullName evidence="6">RING-type domain-containing protein</fullName>
    </recommendedName>
</protein>
<dbReference type="SUPFAM" id="SSF57850">
    <property type="entry name" value="RING/U-box"/>
    <property type="match status" value="1"/>
</dbReference>
<dbReference type="RefSeq" id="XP_008204867.1">
    <property type="nucleotide sequence ID" value="XM_008206645.4"/>
</dbReference>
<sequence>MAGFLTGPAAHLVGAGMQAIGVGIPVGQTSAKLIDGMRDVGIPVPPKSWFKRKGSKDDPEIVGSNIKASKSPKKNVYDKLEEHIHGVIQVVRPVIELKQMVREGCCKSADRAKRADRSPSPSRDQRLKYYTPQKCSSGYCENDFVSRGDSAYPSQKRKAASKKSASRRKDSTDDDADELDGAAAAAPRKSCIYCSRSKRLLELPCGGVICSKCDETEDHEQESKMPRRIRNLRSSKNERVTELIPDQMEPVDIIDLTQDSPMNTALRLSRARAGHNPEEIAIEQDQSEGDSVILTYESDSTPMAKKPKLKPAVIINLDETVSLDDNLNNTPNQNTVSPRKPGLNCPICLESLANENIKAMTTPCGHVYCLECLKKVTTEKKKCSLCQRPISFARCIRLHI</sequence>
<dbReference type="PROSITE" id="PS50089">
    <property type="entry name" value="ZF_RING_2"/>
    <property type="match status" value="1"/>
</dbReference>
<dbReference type="Gene3D" id="3.30.40.10">
    <property type="entry name" value="Zinc/RING finger domain, C3HC4 (zinc finger)"/>
    <property type="match status" value="1"/>
</dbReference>
<keyword evidence="8" id="KW-1185">Reference proteome</keyword>
<evidence type="ECO:0000256" key="5">
    <source>
        <dbReference type="SAM" id="MobiDB-lite"/>
    </source>
</evidence>
<feature type="compositionally biased region" description="Basic residues" evidence="5">
    <location>
        <begin position="155"/>
        <end position="166"/>
    </location>
</feature>
<evidence type="ECO:0000259" key="6">
    <source>
        <dbReference type="PROSITE" id="PS50089"/>
    </source>
</evidence>
<accession>A0A7M7HA48</accession>
<feature type="compositionally biased region" description="Basic and acidic residues" evidence="5">
    <location>
        <begin position="108"/>
        <end position="127"/>
    </location>
</feature>
<evidence type="ECO:0000256" key="1">
    <source>
        <dbReference type="ARBA" id="ARBA00022723"/>
    </source>
</evidence>
<name>A0A7M7HA48_NASVI</name>
<dbReference type="PANTHER" id="PTHR23041:SF78">
    <property type="entry name" value="E3 UBIQUITIN-PROTEIN LIGASE RNF4"/>
    <property type="match status" value="1"/>
</dbReference>
<feature type="domain" description="RING-type" evidence="6">
    <location>
        <begin position="345"/>
        <end position="387"/>
    </location>
</feature>
<dbReference type="SMART" id="SM00184">
    <property type="entry name" value="RING"/>
    <property type="match status" value="1"/>
</dbReference>
<dbReference type="GeneID" id="100680139"/>
<dbReference type="PANTHER" id="PTHR23041">
    <property type="entry name" value="RING FINGER DOMAIN-CONTAINING"/>
    <property type="match status" value="1"/>
</dbReference>
<proteinExistence type="predicted"/>
<evidence type="ECO:0000256" key="3">
    <source>
        <dbReference type="ARBA" id="ARBA00022833"/>
    </source>
</evidence>
<keyword evidence="3" id="KW-0862">Zinc</keyword>
<dbReference type="Proteomes" id="UP000002358">
    <property type="component" value="Chromosome 2"/>
</dbReference>
<evidence type="ECO:0000313" key="7">
    <source>
        <dbReference type="EnsemblMetazoa" id="XP_008204867"/>
    </source>
</evidence>
<reference evidence="7" key="1">
    <citation type="submission" date="2021-01" db="UniProtKB">
        <authorList>
            <consortium name="EnsemblMetazoa"/>
        </authorList>
    </citation>
    <scope>IDENTIFICATION</scope>
</reference>
<organism evidence="7 8">
    <name type="scientific">Nasonia vitripennis</name>
    <name type="common">Parasitic wasp</name>
    <dbReference type="NCBI Taxonomy" id="7425"/>
    <lineage>
        <taxon>Eukaryota</taxon>
        <taxon>Metazoa</taxon>
        <taxon>Ecdysozoa</taxon>
        <taxon>Arthropoda</taxon>
        <taxon>Hexapoda</taxon>
        <taxon>Insecta</taxon>
        <taxon>Pterygota</taxon>
        <taxon>Neoptera</taxon>
        <taxon>Endopterygota</taxon>
        <taxon>Hymenoptera</taxon>
        <taxon>Apocrita</taxon>
        <taxon>Proctotrupomorpha</taxon>
        <taxon>Chalcidoidea</taxon>
        <taxon>Pteromalidae</taxon>
        <taxon>Pteromalinae</taxon>
        <taxon>Nasonia</taxon>
    </lineage>
</organism>
<feature type="region of interest" description="Disordered" evidence="5">
    <location>
        <begin position="150"/>
        <end position="181"/>
    </location>
</feature>
<dbReference type="InParanoid" id="A0A7M7HA48"/>
<keyword evidence="2 4" id="KW-0863">Zinc-finger</keyword>